<evidence type="ECO:0000256" key="9">
    <source>
        <dbReference type="ARBA" id="ARBA00033063"/>
    </source>
</evidence>
<evidence type="ECO:0000256" key="2">
    <source>
        <dbReference type="ARBA" id="ARBA00010248"/>
    </source>
</evidence>
<dbReference type="Pfam" id="PF17243">
    <property type="entry name" value="POTRA_TamA_1"/>
    <property type="match status" value="1"/>
</dbReference>
<dbReference type="Pfam" id="PF07244">
    <property type="entry name" value="POTRA"/>
    <property type="match status" value="1"/>
</dbReference>
<evidence type="ECO:0000256" key="7">
    <source>
        <dbReference type="ARBA" id="ARBA00023136"/>
    </source>
</evidence>
<dbReference type="AlphaFoldDB" id="A0A1B2M021"/>
<dbReference type="Gene3D" id="3.10.20.310">
    <property type="entry name" value="membrane protein fhac"/>
    <property type="match status" value="3"/>
</dbReference>
<feature type="compositionally biased region" description="Polar residues" evidence="11">
    <location>
        <begin position="55"/>
        <end position="75"/>
    </location>
</feature>
<evidence type="ECO:0000256" key="4">
    <source>
        <dbReference type="ARBA" id="ARBA00022452"/>
    </source>
</evidence>
<keyword evidence="7" id="KW-0472">Membrane</keyword>
<evidence type="ECO:0000256" key="6">
    <source>
        <dbReference type="ARBA" id="ARBA00022729"/>
    </source>
</evidence>
<feature type="domain" description="TamA POTRA" evidence="14">
    <location>
        <begin position="289"/>
        <end position="358"/>
    </location>
</feature>
<evidence type="ECO:0000259" key="13">
    <source>
        <dbReference type="Pfam" id="PF07244"/>
    </source>
</evidence>
<evidence type="ECO:0000259" key="14">
    <source>
        <dbReference type="Pfam" id="PF17243"/>
    </source>
</evidence>
<evidence type="ECO:0000256" key="3">
    <source>
        <dbReference type="ARBA" id="ARBA00015419"/>
    </source>
</evidence>
<comment type="subunit">
    <text evidence="10">Interacts with TamB to form the translocation and assembly module (TAM).</text>
</comment>
<dbReference type="InterPro" id="IPR035243">
    <property type="entry name" value="TamA_POTRA_Dom_1"/>
</dbReference>
<comment type="subcellular location">
    <subcellularLocation>
        <location evidence="1">Cell outer membrane</location>
    </subcellularLocation>
</comment>
<evidence type="ECO:0000256" key="1">
    <source>
        <dbReference type="ARBA" id="ARBA00004442"/>
    </source>
</evidence>
<dbReference type="PANTHER" id="PTHR12815">
    <property type="entry name" value="SORTING AND ASSEMBLY MACHINERY SAMM50 PROTEIN FAMILY MEMBER"/>
    <property type="match status" value="1"/>
</dbReference>
<keyword evidence="8" id="KW-0998">Cell outer membrane</keyword>
<organism evidence="15 16">
    <name type="scientific">Acinetobacter larvae</name>
    <dbReference type="NCBI Taxonomy" id="1789224"/>
    <lineage>
        <taxon>Bacteria</taxon>
        <taxon>Pseudomonadati</taxon>
        <taxon>Pseudomonadota</taxon>
        <taxon>Gammaproteobacteria</taxon>
        <taxon>Moraxellales</taxon>
        <taxon>Moraxellaceae</taxon>
        <taxon>Acinetobacter</taxon>
    </lineage>
</organism>
<feature type="compositionally biased region" description="Low complexity" evidence="11">
    <location>
        <begin position="76"/>
        <end position="91"/>
    </location>
</feature>
<protein>
    <recommendedName>
        <fullName evidence="3">Translocation and assembly module subunit TamA</fullName>
    </recommendedName>
    <alternativeName>
        <fullName evidence="9">Autotransporter assembly factor TamA</fullName>
    </alternativeName>
</protein>
<feature type="compositionally biased region" description="Basic and acidic residues" evidence="11">
    <location>
        <begin position="576"/>
        <end position="592"/>
    </location>
</feature>
<dbReference type="Gene3D" id="2.40.160.50">
    <property type="entry name" value="membrane protein fhac: a member of the omp85/tpsb transporter family"/>
    <property type="match status" value="1"/>
</dbReference>
<feature type="domain" description="Bacterial surface antigen (D15)" evidence="12">
    <location>
        <begin position="712"/>
        <end position="950"/>
    </location>
</feature>
<dbReference type="GO" id="GO:0009306">
    <property type="term" value="P:protein secretion"/>
    <property type="evidence" value="ECO:0007669"/>
    <property type="project" value="TreeGrafter"/>
</dbReference>
<dbReference type="PANTHER" id="PTHR12815:SF47">
    <property type="entry name" value="TRANSLOCATION AND ASSEMBLY MODULE SUBUNIT TAMA"/>
    <property type="match status" value="1"/>
</dbReference>
<evidence type="ECO:0000256" key="11">
    <source>
        <dbReference type="SAM" id="MobiDB-lite"/>
    </source>
</evidence>
<keyword evidence="16" id="KW-1185">Reference proteome</keyword>
<dbReference type="Pfam" id="PF01103">
    <property type="entry name" value="Omp85"/>
    <property type="match status" value="1"/>
</dbReference>
<dbReference type="STRING" id="1789224.BFG52_09365"/>
<dbReference type="InterPro" id="IPR000184">
    <property type="entry name" value="Bac_surfAg_D15"/>
</dbReference>
<dbReference type="OrthoDB" id="9769707at2"/>
<keyword evidence="6" id="KW-0732">Signal</keyword>
<sequence length="952" mass="105554">MSAIKLFKKTTLNTAMQHLCSSHVIQKGWCCSFMLSLWVSPALYAEQPRSAQPSAVTSASEKASVEHNSQSISTVAPTAQSPAQSAQGAATDRQKTPPNTADAVAAAPADDADLTAEAQAALTSAQQQAQAGVSPEAVDSALLLQQQVQHPEQLQEIFQPIEFEALENMPIMPVDQAMANEIYATAEEAKKQANAFRQGASAQPDQPVADISQQQIQELAQAPIDVEQLVESIQADREILVSAPEKGEIILDPTWQDPETEAEKGNWLQRTLAKIRPKNDNIPVIPKISVAVNGAPSDLSNNIKAKLSTFTVEAYSDYNSAIPQIRDMSKQAAQAVGYYDAEFKFFKLDSNRLLVRVKPGDPVRVAAQNIEFSGDGQNLAQFQVIRFLPDLSEGDILNQGKYENTKSRIVEAANNNGFFDAYWRLHDVKVKLPDDTADINLRYDTGARYTMGEVEFRMSDPSKPLPIDLEVLKTLAPWQEGDDYTSWRVNTLANNLTNTRYFNYTLVNAVKPDPLLKALELPDDLQALVDQQKIEKSAFADKTEQTKAALATADVPVEARQQKVDENQFAGTSNEDMLRQSHSDSIGKKQEEIENDRLKDLAREQRRIPVIVTLNADKLNSLETGLGYGTDTSVRFRGQYRRAIVNHYGHSFDANLELSKIRQAIDGRYNIPYKHPLNDYFSLVGGYEREERDGVGPDMNLVIESGVAGADRIIKNARSDWQLVYGVRYRLDRITQNGVVDSSKIPDAFLVPGAQSEQEALLLGAEATKISSNNRLNPTRGFRQTYKLELGSQSVISDTDMAIVNATWRFIYSLGDNDNHQFVGGSNLGYIFAKDFNQVPYNLRYFAGGDQSIRGFDYKSLSPREYGYKVGGQALAVGSLEYNYQFKDGWRAAVFSDVGNAYDKDFNNKTEYSVGLGLRWRSPIGPIRIDVASGISDPDKPIRVHFFIGSQL</sequence>
<dbReference type="GO" id="GO:0097347">
    <property type="term" value="C:TAM protein secretion complex"/>
    <property type="evidence" value="ECO:0007669"/>
    <property type="project" value="TreeGrafter"/>
</dbReference>
<dbReference type="RefSeq" id="WP_067555159.1">
    <property type="nucleotide sequence ID" value="NZ_CP016895.1"/>
</dbReference>
<evidence type="ECO:0000313" key="16">
    <source>
        <dbReference type="Proteomes" id="UP000093391"/>
    </source>
</evidence>
<evidence type="ECO:0000256" key="5">
    <source>
        <dbReference type="ARBA" id="ARBA00022692"/>
    </source>
</evidence>
<feature type="region of interest" description="Disordered" evidence="11">
    <location>
        <begin position="55"/>
        <end position="109"/>
    </location>
</feature>
<evidence type="ECO:0000313" key="15">
    <source>
        <dbReference type="EMBL" id="AOA58537.1"/>
    </source>
</evidence>
<gene>
    <name evidence="15" type="ORF">BFG52_09365</name>
</gene>
<comment type="similarity">
    <text evidence="2">Belongs to the TamA family.</text>
</comment>
<dbReference type="Proteomes" id="UP000093391">
    <property type="component" value="Chromosome"/>
</dbReference>
<keyword evidence="4" id="KW-1134">Transmembrane beta strand</keyword>
<dbReference type="InterPro" id="IPR010827">
    <property type="entry name" value="BamA/TamA_POTRA"/>
</dbReference>
<accession>A0A1B2M021</accession>
<dbReference type="InterPro" id="IPR039910">
    <property type="entry name" value="D15-like"/>
</dbReference>
<reference evidence="15 16" key="1">
    <citation type="submission" date="2016-08" db="EMBL/GenBank/DDBJ databases">
        <authorList>
            <person name="Seilhamer J.J."/>
        </authorList>
    </citation>
    <scope>NUCLEOTIDE SEQUENCE [LARGE SCALE GENOMIC DNA]</scope>
    <source>
        <strain evidence="15 16">BRTC-1</strain>
    </source>
</reference>
<dbReference type="KEGG" id="ala:BFG52_09365"/>
<evidence type="ECO:0000256" key="8">
    <source>
        <dbReference type="ARBA" id="ARBA00023237"/>
    </source>
</evidence>
<evidence type="ECO:0000259" key="12">
    <source>
        <dbReference type="Pfam" id="PF01103"/>
    </source>
</evidence>
<evidence type="ECO:0000256" key="10">
    <source>
        <dbReference type="ARBA" id="ARBA00093548"/>
    </source>
</evidence>
<feature type="domain" description="POTRA" evidence="13">
    <location>
        <begin position="368"/>
        <end position="442"/>
    </location>
</feature>
<feature type="region of interest" description="Disordered" evidence="11">
    <location>
        <begin position="565"/>
        <end position="592"/>
    </location>
</feature>
<dbReference type="GO" id="GO:0009279">
    <property type="term" value="C:cell outer membrane"/>
    <property type="evidence" value="ECO:0007669"/>
    <property type="project" value="UniProtKB-SubCell"/>
</dbReference>
<dbReference type="EMBL" id="CP016895">
    <property type="protein sequence ID" value="AOA58537.1"/>
    <property type="molecule type" value="Genomic_DNA"/>
</dbReference>
<proteinExistence type="inferred from homology"/>
<keyword evidence="5" id="KW-0812">Transmembrane</keyword>
<name>A0A1B2M021_9GAMM</name>